<dbReference type="RefSeq" id="WP_258295106.1">
    <property type="nucleotide sequence ID" value="NZ_JANKJG010000009.1"/>
</dbReference>
<dbReference type="EMBL" id="JANKJG010000009">
    <property type="protein sequence ID" value="MCR8827335.1"/>
    <property type="molecule type" value="Genomic_DNA"/>
</dbReference>
<dbReference type="InterPro" id="IPR012334">
    <property type="entry name" value="Pectin_lyas_fold"/>
</dbReference>
<dbReference type="SUPFAM" id="SSF51126">
    <property type="entry name" value="Pectin lyase-like"/>
    <property type="match status" value="1"/>
</dbReference>
<keyword evidence="2" id="KW-0964">Secreted</keyword>
<dbReference type="Gene3D" id="2.160.20.110">
    <property type="match status" value="1"/>
</dbReference>
<evidence type="ECO:0000313" key="6">
    <source>
        <dbReference type="Proteomes" id="UP001165396"/>
    </source>
</evidence>
<reference evidence="5" key="1">
    <citation type="submission" date="2022-07" db="EMBL/GenBank/DDBJ databases">
        <title>Pseudosulfitobacter sp. strain AP-MA-4, whole genome sequence.</title>
        <authorList>
            <person name="Jiang Y."/>
        </authorList>
    </citation>
    <scope>NUCLEOTIDE SEQUENCE</scope>
    <source>
        <strain evidence="5">AP-MA-4</strain>
    </source>
</reference>
<dbReference type="InterPro" id="IPR008638">
    <property type="entry name" value="FhaB/CdiA-like_TPS"/>
</dbReference>
<comment type="subcellular location">
    <subcellularLocation>
        <location evidence="1">Secreted</location>
    </subcellularLocation>
</comment>
<dbReference type="PANTHER" id="PTHR12338">
    <property type="entry name" value="AUTOTRANSPORTER"/>
    <property type="match status" value="1"/>
</dbReference>
<dbReference type="SMART" id="SM00912">
    <property type="entry name" value="Haemagg_act"/>
    <property type="match status" value="1"/>
</dbReference>
<evidence type="ECO:0000256" key="3">
    <source>
        <dbReference type="ARBA" id="ARBA00022729"/>
    </source>
</evidence>
<sequence length="1379" mass="140943">MTAQQAVLPQDGTVVSGSASIATQTPLTMTITQDTDRAVVNWNSFSIGKDAHVDIRQPDRNSAILNRVTGSTTSEIHGRLTANGEVHLVNPNGIFIGKDGTVDAGSFAASTLNVSDDDFNAGRLRYEGTGSSATVENAGRVVIGRGGYAALIGGKVRNSGIVTVPYGRIGFAAGERVVLDVSGDQFLQVALPSDIEDDGEALIDNSGTASATGGIVEMRAATARDAARNAINLSGVAEATSVSMRGGTITLGGGNGGSVRVTGKVSTRSKPTPAGIVVTQSARPPQARGGDVTITGATIALDGAQIDASGTGGGGTIKIGGDFKGQGILPRAETVFGDAQTLITADALEQGDGGRIVIWSDEYTEFAGRLSARGGAEGGDGGFVEVSSKLTLNYSGRADGRAPLGKWGILLLDPTDIVINPGGDIGDGLSEVGLENNLSTMNVALNTTGGSSEAGNITINADIDWTEATTLTLIADDEGTTSGTGGNIVLNGAINGTSGGLILNSVNQITTGAGGTVDVDTFTLERGTWTQNTATLPAFSANDFTINFGASFSRFTGGTGMAGDPFLVADIYGLQGLAPSGIGNGFTALAGDIDGSGTASWTEGFNPLFISDGTFELDGQGYTISNVYSAPDTGEGLASYGLFSDLSSASVVQDLTLENFTMIGSSGGVLAAYNAGTIRNVRVSGTSSGTGFAVGGLIGENAGLIEDSIADVTVTADGSEAFGQTFVGGFVGYNYLGTINRSHALGNVTVTDETSGGEFFVGGFVGVEDSNPGFTINDSYATGNVSVTTDPLMSSTEVTAGGFVGEINGDIFRSYSTGSVSVTGDASATTGGFAGSDQTGFDSAATNFWNTQTSGIATSAAGTGLTTEQFQNTETFIALGEAQGWDFANVWAPGDTGYDPVNYTTSAVIMATPAALTLTYGSTTTAETTTTINGGPDLYVFDDATDVLDTDQIGTALTFADENVGTTTFTLDTTSVTSELGVVYRVVDRVGDAEITPAPLTITANDFTKTYGSLLEFDGSEFEVTGTLFFSDSVDSATLASDGAAADADTDRVANEGAPYEVAIGEAVGTGLSNYEIAFVEGDLSVLPAALTVTAEDQTKTFGTLLEFEGTEFTVDGTLFFDDSVDSVFLTSNGAAPSAPLEDSPFAIEISEVEGSGLENYDVTLVEGTLTVTPGAQNDVPVPPIFVGFPLPNPNDSIDNDFGNEGDSDSGVTTVGGGTPLAEAQATFEEVDTISESLEVAAESCGQSSGDVSRYLACMSDSLNEFADELDAIASDLPPGMQNVARIVQDARVRVDQARVRAEQRLAGATTDAERETIRREAVGEARDAMADAATEIRKSIALVRVSDPELATVQRATITRVAGAMDNVGITMSRAVGL</sequence>
<dbReference type="Proteomes" id="UP001165396">
    <property type="component" value="Unassembled WGS sequence"/>
</dbReference>
<evidence type="ECO:0000256" key="2">
    <source>
        <dbReference type="ARBA" id="ARBA00022525"/>
    </source>
</evidence>
<dbReference type="PANTHER" id="PTHR12338:SF8">
    <property type="entry name" value="HEME_HEMOPEXIN-BINDING PROTEIN"/>
    <property type="match status" value="1"/>
</dbReference>
<dbReference type="InterPro" id="IPR011050">
    <property type="entry name" value="Pectin_lyase_fold/virulence"/>
</dbReference>
<dbReference type="Pfam" id="PF05860">
    <property type="entry name" value="TPS"/>
    <property type="match status" value="1"/>
</dbReference>
<evidence type="ECO:0000313" key="5">
    <source>
        <dbReference type="EMBL" id="MCR8827335.1"/>
    </source>
</evidence>
<evidence type="ECO:0000259" key="4">
    <source>
        <dbReference type="SMART" id="SM00912"/>
    </source>
</evidence>
<protein>
    <submittedName>
        <fullName evidence="5">Filamentous hemagglutinin N-terminal domain-containing protein</fullName>
    </submittedName>
</protein>
<dbReference type="NCBIfam" id="TIGR01901">
    <property type="entry name" value="adhes_NPXG"/>
    <property type="match status" value="1"/>
</dbReference>
<feature type="domain" description="Filamentous haemagglutinin FhaB/tRNA nuclease CdiA-like TPS" evidence="4">
    <location>
        <begin position="5"/>
        <end position="118"/>
    </location>
</feature>
<name>A0ABT1Z2J7_9RHOB</name>
<proteinExistence type="predicted"/>
<dbReference type="Gene3D" id="2.160.20.10">
    <property type="entry name" value="Single-stranded right-handed beta-helix, Pectin lyase-like"/>
    <property type="match status" value="1"/>
</dbReference>
<evidence type="ECO:0000256" key="1">
    <source>
        <dbReference type="ARBA" id="ARBA00004613"/>
    </source>
</evidence>
<dbReference type="InterPro" id="IPR041286">
    <property type="entry name" value="MBG_2"/>
</dbReference>
<keyword evidence="6" id="KW-1185">Reference proteome</keyword>
<keyword evidence="3" id="KW-0732">Signal</keyword>
<gene>
    <name evidence="5" type="ORF">NTA49_12390</name>
</gene>
<dbReference type="Pfam" id="PF18676">
    <property type="entry name" value="MBG_2"/>
    <property type="match status" value="1"/>
</dbReference>
<accession>A0ABT1Z2J7</accession>
<organism evidence="5 6">
    <name type="scientific">Pseudosulfitobacter koreensis</name>
    <dbReference type="NCBI Taxonomy" id="2968472"/>
    <lineage>
        <taxon>Bacteria</taxon>
        <taxon>Pseudomonadati</taxon>
        <taxon>Pseudomonadota</taxon>
        <taxon>Alphaproteobacteria</taxon>
        <taxon>Rhodobacterales</taxon>
        <taxon>Roseobacteraceae</taxon>
        <taxon>Pseudosulfitobacter</taxon>
    </lineage>
</organism>
<dbReference type="InterPro" id="IPR050909">
    <property type="entry name" value="Bact_Autotransporter_VF"/>
</dbReference>
<comment type="caution">
    <text evidence="5">The sequence shown here is derived from an EMBL/GenBank/DDBJ whole genome shotgun (WGS) entry which is preliminary data.</text>
</comment>